<dbReference type="AlphaFoldDB" id="A0A1Q9HJT3"/>
<feature type="signal peptide" evidence="1">
    <location>
        <begin position="1"/>
        <end position="22"/>
    </location>
</feature>
<comment type="caution">
    <text evidence="3">The sequence shown here is derived from an EMBL/GenBank/DDBJ whole genome shotgun (WGS) entry which is preliminary data.</text>
</comment>
<protein>
    <submittedName>
        <fullName evidence="3">Glycine/betaine ABC transporter substrate-binding protein</fullName>
    </submittedName>
</protein>
<dbReference type="STRING" id="1381081.BIY22_05985"/>
<name>A0A1Q9HJT3_9VIBR</name>
<dbReference type="RefSeq" id="WP_075708254.1">
    <property type="nucleotide sequence ID" value="NZ_MJMJ01000012.1"/>
</dbReference>
<dbReference type="SUPFAM" id="SSF53850">
    <property type="entry name" value="Periplasmic binding protein-like II"/>
    <property type="match status" value="1"/>
</dbReference>
<dbReference type="GO" id="GO:0043190">
    <property type="term" value="C:ATP-binding cassette (ABC) transporter complex"/>
    <property type="evidence" value="ECO:0007669"/>
    <property type="project" value="InterPro"/>
</dbReference>
<evidence type="ECO:0000313" key="3">
    <source>
        <dbReference type="EMBL" id="OLQ90540.1"/>
    </source>
</evidence>
<dbReference type="EMBL" id="MJMJ01000012">
    <property type="protein sequence ID" value="OLQ90540.1"/>
    <property type="molecule type" value="Genomic_DNA"/>
</dbReference>
<organism evidence="3 4">
    <name type="scientific">Vibrio panuliri</name>
    <dbReference type="NCBI Taxonomy" id="1381081"/>
    <lineage>
        <taxon>Bacteria</taxon>
        <taxon>Pseudomonadati</taxon>
        <taxon>Pseudomonadota</taxon>
        <taxon>Gammaproteobacteria</taxon>
        <taxon>Vibrionales</taxon>
        <taxon>Vibrionaceae</taxon>
        <taxon>Vibrio</taxon>
    </lineage>
</organism>
<keyword evidence="1" id="KW-0732">Signal</keyword>
<feature type="domain" description="ABC-type glycine betaine transport system substrate-binding" evidence="2">
    <location>
        <begin position="24"/>
        <end position="288"/>
    </location>
</feature>
<evidence type="ECO:0000313" key="4">
    <source>
        <dbReference type="Proteomes" id="UP000186313"/>
    </source>
</evidence>
<dbReference type="Pfam" id="PF04069">
    <property type="entry name" value="OpuAC"/>
    <property type="match status" value="1"/>
</dbReference>
<dbReference type="OrthoDB" id="9781705at2"/>
<sequence>MSKFTPILSAALIALTSTFAQATDLVVGGKGFTEQLVVASMTEQYLAEKGYKVDKRDGMGSTVLRKAQENGQIDLYWEYTGTSLITFNKIKDRMSAEEAYAKVKLLDGEKGLIWLTPSKANNTYALAMRATDAAEKNIVSISDFANYVKGEGKDTVFASNVEFAARPDGLKPLQKEYKFKFARKNIKKMNSGLTYQALKNGDVDISLVFATDGRIKAFNFVVLQDDKGFFPNYALAPVVRKDTLENNPALAEQLNTLSALLNDDVMATLNAAVDVEGKSVESVAKQFLIDNKLI</sequence>
<dbReference type="Proteomes" id="UP000186313">
    <property type="component" value="Unassembled WGS sequence"/>
</dbReference>
<proteinExistence type="predicted"/>
<accession>A0A1Q9HJT3</accession>
<gene>
    <name evidence="3" type="ORF">BIY22_05985</name>
</gene>
<evidence type="ECO:0000256" key="1">
    <source>
        <dbReference type="SAM" id="SignalP"/>
    </source>
</evidence>
<dbReference type="CDD" id="cd13611">
    <property type="entry name" value="PBP2_YehZ"/>
    <property type="match status" value="1"/>
</dbReference>
<feature type="chain" id="PRO_5012118878" evidence="1">
    <location>
        <begin position="23"/>
        <end position="294"/>
    </location>
</feature>
<dbReference type="Gene3D" id="3.40.190.120">
    <property type="entry name" value="Osmoprotection protein (prox), domain 2"/>
    <property type="match status" value="1"/>
</dbReference>
<dbReference type="InterPro" id="IPR007210">
    <property type="entry name" value="ABC_Gly_betaine_transp_sub-bd"/>
</dbReference>
<dbReference type="Gene3D" id="3.40.190.10">
    <property type="entry name" value="Periplasmic binding protein-like II"/>
    <property type="match status" value="1"/>
</dbReference>
<reference evidence="3 4" key="1">
    <citation type="submission" date="2016-09" db="EMBL/GenBank/DDBJ databases">
        <title>Genomic Taxonomy of the Vibrionaceae.</title>
        <authorList>
            <person name="Gonzalez-Castillo A."/>
            <person name="Gomez-Gil B."/>
            <person name="Enciso-Ibarra K."/>
        </authorList>
    </citation>
    <scope>NUCLEOTIDE SEQUENCE [LARGE SCALE GENOMIC DNA]</scope>
    <source>
        <strain evidence="3 4">CAIM 703</strain>
    </source>
</reference>
<dbReference type="GO" id="GO:0022857">
    <property type="term" value="F:transmembrane transporter activity"/>
    <property type="evidence" value="ECO:0007669"/>
    <property type="project" value="InterPro"/>
</dbReference>
<evidence type="ECO:0000259" key="2">
    <source>
        <dbReference type="Pfam" id="PF04069"/>
    </source>
</evidence>